<keyword evidence="1" id="KW-0808">Transferase</keyword>
<evidence type="ECO:0000256" key="5">
    <source>
        <dbReference type="PROSITE-ProRule" id="PRU10141"/>
    </source>
</evidence>
<dbReference type="CDD" id="cd01004">
    <property type="entry name" value="PBP2_MidA_like"/>
    <property type="match status" value="1"/>
</dbReference>
<dbReference type="GO" id="GO:0004674">
    <property type="term" value="F:protein serine/threonine kinase activity"/>
    <property type="evidence" value="ECO:0007669"/>
    <property type="project" value="TreeGrafter"/>
</dbReference>
<proteinExistence type="predicted"/>
<dbReference type="InterPro" id="IPR001638">
    <property type="entry name" value="Solute-binding_3/MltF_N"/>
</dbReference>
<dbReference type="PROSITE" id="PS00108">
    <property type="entry name" value="PROTEIN_KINASE_ST"/>
    <property type="match status" value="1"/>
</dbReference>
<gene>
    <name evidence="8" type="ORF">DDE74_39260</name>
</gene>
<dbReference type="PROSITE" id="PS50011">
    <property type="entry name" value="PROTEIN_KINASE_DOM"/>
    <property type="match status" value="1"/>
</dbReference>
<feature type="compositionally biased region" description="Low complexity" evidence="6">
    <location>
        <begin position="531"/>
        <end position="543"/>
    </location>
</feature>
<dbReference type="SMART" id="SM00062">
    <property type="entry name" value="PBPb"/>
    <property type="match status" value="1"/>
</dbReference>
<dbReference type="CDD" id="cd14014">
    <property type="entry name" value="STKc_PknB_like"/>
    <property type="match status" value="1"/>
</dbReference>
<dbReference type="PANTHER" id="PTHR43289:SF34">
    <property type="entry name" value="SERINE_THREONINE-PROTEIN KINASE YBDM-RELATED"/>
    <property type="match status" value="1"/>
</dbReference>
<evidence type="ECO:0000256" key="6">
    <source>
        <dbReference type="SAM" id="MobiDB-lite"/>
    </source>
</evidence>
<dbReference type="InterPro" id="IPR011009">
    <property type="entry name" value="Kinase-like_dom_sf"/>
</dbReference>
<feature type="domain" description="Protein kinase" evidence="7">
    <location>
        <begin position="148"/>
        <end position="408"/>
    </location>
</feature>
<dbReference type="SMART" id="SM00220">
    <property type="entry name" value="S_TKc"/>
    <property type="match status" value="1"/>
</dbReference>
<dbReference type="Gene3D" id="3.40.190.10">
    <property type="entry name" value="Periplasmic binding protein-like II"/>
    <property type="match status" value="2"/>
</dbReference>
<dbReference type="EMBL" id="CP029042">
    <property type="protein sequence ID" value="AZS76097.1"/>
    <property type="molecule type" value="Genomic_DNA"/>
</dbReference>
<feature type="region of interest" description="Disordered" evidence="6">
    <location>
        <begin position="422"/>
        <end position="543"/>
    </location>
</feature>
<dbReference type="InterPro" id="IPR008271">
    <property type="entry name" value="Ser/Thr_kinase_AS"/>
</dbReference>
<dbReference type="GO" id="GO:0005524">
    <property type="term" value="F:ATP binding"/>
    <property type="evidence" value="ECO:0007669"/>
    <property type="project" value="UniProtKB-UniRule"/>
</dbReference>
<feature type="binding site" evidence="5">
    <location>
        <position position="176"/>
    </location>
    <ligand>
        <name>ATP</name>
        <dbReference type="ChEBI" id="CHEBI:30616"/>
    </ligand>
</feature>
<name>A0A3Q9KFV5_9ACTN</name>
<evidence type="ECO:0000256" key="1">
    <source>
        <dbReference type="ARBA" id="ARBA00022679"/>
    </source>
</evidence>
<evidence type="ECO:0000313" key="8">
    <source>
        <dbReference type="EMBL" id="AZS76097.1"/>
    </source>
</evidence>
<dbReference type="SUPFAM" id="SSF53850">
    <property type="entry name" value="Periplasmic binding protein-like II"/>
    <property type="match status" value="1"/>
</dbReference>
<organism evidence="8 9">
    <name type="scientific">Streptomyces lydicus</name>
    <dbReference type="NCBI Taxonomy" id="47763"/>
    <lineage>
        <taxon>Bacteria</taxon>
        <taxon>Bacillati</taxon>
        <taxon>Actinomycetota</taxon>
        <taxon>Actinomycetes</taxon>
        <taxon>Kitasatosporales</taxon>
        <taxon>Streptomycetaceae</taxon>
        <taxon>Streptomyces</taxon>
    </lineage>
</organism>
<evidence type="ECO:0000256" key="3">
    <source>
        <dbReference type="ARBA" id="ARBA00022777"/>
    </source>
</evidence>
<evidence type="ECO:0000259" key="7">
    <source>
        <dbReference type="PROSITE" id="PS50011"/>
    </source>
</evidence>
<dbReference type="AlphaFoldDB" id="A0A3Q9KFV5"/>
<evidence type="ECO:0000256" key="2">
    <source>
        <dbReference type="ARBA" id="ARBA00022741"/>
    </source>
</evidence>
<feature type="region of interest" description="Disordered" evidence="6">
    <location>
        <begin position="571"/>
        <end position="612"/>
    </location>
</feature>
<dbReference type="SUPFAM" id="SSF56112">
    <property type="entry name" value="Protein kinase-like (PK-like)"/>
    <property type="match status" value="1"/>
</dbReference>
<dbReference type="PROSITE" id="PS00107">
    <property type="entry name" value="PROTEIN_KINASE_ATP"/>
    <property type="match status" value="1"/>
</dbReference>
<evidence type="ECO:0000256" key="4">
    <source>
        <dbReference type="ARBA" id="ARBA00022840"/>
    </source>
</evidence>
<reference evidence="8 9" key="1">
    <citation type="submission" date="2018-04" db="EMBL/GenBank/DDBJ databases">
        <title>Complete genome sequences of Streptomyces lydicus strain WYEC and characterization of antagonistic properties of biological control agents.</title>
        <authorList>
            <person name="Mariita R.M."/>
            <person name="Sello J.K."/>
        </authorList>
    </citation>
    <scope>NUCLEOTIDE SEQUENCE [LARGE SCALE GENOMIC DNA]</scope>
    <source>
        <strain evidence="8 9">WYEC 108</strain>
    </source>
</reference>
<keyword evidence="4 5" id="KW-0067">ATP-binding</keyword>
<dbReference type="InterPro" id="IPR000719">
    <property type="entry name" value="Prot_kinase_dom"/>
</dbReference>
<feature type="compositionally biased region" description="Gly residues" evidence="6">
    <location>
        <begin position="571"/>
        <end position="583"/>
    </location>
</feature>
<sequence length="865" mass="90142">MPLTVPQTPACHGQDVQVAGRGKTPEHGRPVQVHADKVGPHRVADEFDSPLKLIHHVSVLHAHSQRSPQPLSGTHRPTEITPLQTARAAFARIPAVHRPEGGAVPEGRPSGCPDGRAVGENSVGQLLARVGVLVRPLAKNDPQQIGPFRIIGLLGGGGMGRVYLGRAADGRPVAVKTARSELADDRGFRARFAREVSAAQQVGGPFVAPVVDAAPHDDVPWMATEYVPGVSLTDAVHDCGPLPEHAVRLLTAGLLHALTAVHAHGLVHRDLKPSNILLTTEGPRVIDFGIAHSAADTALTTTGTALGTPGFMAPEQLVMTGPKVTGAADVFALGGVIVYAATGGGPYGNADPQVLMYRTVHEEPRLDELADVLRELAAACLAKDPDRRPALPALMARVGAPGPYGDWLPEPVAVQLRRLSAQLSDPRSPDMFAPRTPAEGPADVPYDRLPTRTTADGAPPRPSYDVPPPAGTPAPPQPATPSPGQYGPALATPSPDGYGPALATPPQERHGPAPSPGPHAVPSDWPPGQTASPGRPASPGPSRRRVLAALSVVGVGAGGGALAWVLQPDGGGGGSTSAGGKPGGSRKPSGGSKPGGNPSAIGTPSNRLPKEIRDKGIVTIGSDIAYPPMEFVRDGKPAGLDVDLANALGRELGLRVKFVNAVFDTLLTGLHVNRFDLVMSAMTDTKDRQEGSTDGTKTGSGGVDLVDYFKSGLVLVVRKGNPEDIKAPGDLSGRKVAVQRGTVARDLLDQLNRQVPQKLKIREFDSPAEVYDDVAKGRSTVCLDDFPVAAHTAATRAGGTALELSGEQLEPLLYGVAVAKTNTALRDAVREALDRLIRNGEYAKILKKWHVEDGAVERAVVNEGP</sequence>
<dbReference type="Gene3D" id="3.30.200.20">
    <property type="entry name" value="Phosphorylase Kinase, domain 1"/>
    <property type="match status" value="1"/>
</dbReference>
<dbReference type="Proteomes" id="UP000275579">
    <property type="component" value="Chromosome"/>
</dbReference>
<keyword evidence="3" id="KW-0418">Kinase</keyword>
<dbReference type="Pfam" id="PF00069">
    <property type="entry name" value="Pkinase"/>
    <property type="match status" value="1"/>
</dbReference>
<feature type="region of interest" description="Disordered" evidence="6">
    <location>
        <begin position="1"/>
        <end position="28"/>
    </location>
</feature>
<keyword evidence="2 5" id="KW-0547">Nucleotide-binding</keyword>
<dbReference type="Gene3D" id="1.10.510.10">
    <property type="entry name" value="Transferase(Phosphotransferase) domain 1"/>
    <property type="match status" value="1"/>
</dbReference>
<dbReference type="InterPro" id="IPR017441">
    <property type="entry name" value="Protein_kinase_ATP_BS"/>
</dbReference>
<protein>
    <recommendedName>
        <fullName evidence="7">Protein kinase domain-containing protein</fullName>
    </recommendedName>
</protein>
<accession>A0A3Q9KFV5</accession>
<dbReference type="PANTHER" id="PTHR43289">
    <property type="entry name" value="MITOGEN-ACTIVATED PROTEIN KINASE KINASE KINASE 20-RELATED"/>
    <property type="match status" value="1"/>
</dbReference>
<feature type="compositionally biased region" description="Pro residues" evidence="6">
    <location>
        <begin position="459"/>
        <end position="481"/>
    </location>
</feature>
<evidence type="ECO:0000313" key="9">
    <source>
        <dbReference type="Proteomes" id="UP000275579"/>
    </source>
</evidence>
<dbReference type="Pfam" id="PF00497">
    <property type="entry name" value="SBP_bac_3"/>
    <property type="match status" value="1"/>
</dbReference>